<proteinExistence type="predicted"/>
<reference evidence="2" key="1">
    <citation type="submission" date="2023-03" db="EMBL/GenBank/DDBJ databases">
        <title>Massive genome expansion in bonnet fungi (Mycena s.s.) driven by repeated elements and novel gene families across ecological guilds.</title>
        <authorList>
            <consortium name="Lawrence Berkeley National Laboratory"/>
            <person name="Harder C.B."/>
            <person name="Miyauchi S."/>
            <person name="Viragh M."/>
            <person name="Kuo A."/>
            <person name="Thoen E."/>
            <person name="Andreopoulos B."/>
            <person name="Lu D."/>
            <person name="Skrede I."/>
            <person name="Drula E."/>
            <person name="Henrissat B."/>
            <person name="Morin E."/>
            <person name="Kohler A."/>
            <person name="Barry K."/>
            <person name="LaButti K."/>
            <person name="Morin E."/>
            <person name="Salamov A."/>
            <person name="Lipzen A."/>
            <person name="Mereny Z."/>
            <person name="Hegedus B."/>
            <person name="Baldrian P."/>
            <person name="Stursova M."/>
            <person name="Weitz H."/>
            <person name="Taylor A."/>
            <person name="Grigoriev I.V."/>
            <person name="Nagy L.G."/>
            <person name="Martin F."/>
            <person name="Kauserud H."/>
        </authorList>
    </citation>
    <scope>NUCLEOTIDE SEQUENCE</scope>
    <source>
        <strain evidence="2">CBHHK067</strain>
    </source>
</reference>
<dbReference type="EMBL" id="JARKIE010000021">
    <property type="protein sequence ID" value="KAJ7700078.1"/>
    <property type="molecule type" value="Genomic_DNA"/>
</dbReference>
<evidence type="ECO:0000256" key="1">
    <source>
        <dbReference type="SAM" id="MobiDB-lite"/>
    </source>
</evidence>
<feature type="region of interest" description="Disordered" evidence="1">
    <location>
        <begin position="48"/>
        <end position="199"/>
    </location>
</feature>
<evidence type="ECO:0000313" key="3">
    <source>
        <dbReference type="Proteomes" id="UP001221757"/>
    </source>
</evidence>
<keyword evidence="3" id="KW-1185">Reference proteome</keyword>
<accession>A0AAD7GLB4</accession>
<dbReference type="AlphaFoldDB" id="A0AAD7GLB4"/>
<sequence length="199" mass="21675">MQPTKRAFTDERHASAQASNPPHASTPADLALQLQGVGSRVRKSVMEGYRFTSAPPSPTKPLPRTEIFTSANEILRDVYASAPPRPPISPRKRVREDDDSDQESGNSMAVDPDAERGEDTESDGETVIILDARGTRPVKPRPRRALMQTQSLPNGIFGLPGKPVSGHSIEAPVSEQRDESDWSMSASNTHPPAFEPMVL</sequence>
<gene>
    <name evidence="2" type="ORF">B0H17DRAFT_1048476</name>
</gene>
<evidence type="ECO:0000313" key="2">
    <source>
        <dbReference type="EMBL" id="KAJ7700078.1"/>
    </source>
</evidence>
<comment type="caution">
    <text evidence="2">The sequence shown here is derived from an EMBL/GenBank/DDBJ whole genome shotgun (WGS) entry which is preliminary data.</text>
</comment>
<protein>
    <submittedName>
        <fullName evidence="2">Uncharacterized protein</fullName>
    </submittedName>
</protein>
<name>A0AAD7GLB4_MYCRO</name>
<dbReference type="Proteomes" id="UP001221757">
    <property type="component" value="Unassembled WGS sequence"/>
</dbReference>
<organism evidence="2 3">
    <name type="scientific">Mycena rosella</name>
    <name type="common">Pink bonnet</name>
    <name type="synonym">Agaricus rosellus</name>
    <dbReference type="NCBI Taxonomy" id="1033263"/>
    <lineage>
        <taxon>Eukaryota</taxon>
        <taxon>Fungi</taxon>
        <taxon>Dikarya</taxon>
        <taxon>Basidiomycota</taxon>
        <taxon>Agaricomycotina</taxon>
        <taxon>Agaricomycetes</taxon>
        <taxon>Agaricomycetidae</taxon>
        <taxon>Agaricales</taxon>
        <taxon>Marasmiineae</taxon>
        <taxon>Mycenaceae</taxon>
        <taxon>Mycena</taxon>
    </lineage>
</organism>
<feature type="region of interest" description="Disordered" evidence="1">
    <location>
        <begin position="1"/>
        <end position="29"/>
    </location>
</feature>